<dbReference type="Proteomes" id="UP000827872">
    <property type="component" value="Linkage Group LG10"/>
</dbReference>
<evidence type="ECO:0000313" key="1">
    <source>
        <dbReference type="EMBL" id="KAH7988930.1"/>
    </source>
</evidence>
<reference evidence="1" key="1">
    <citation type="submission" date="2021-08" db="EMBL/GenBank/DDBJ databases">
        <title>The first chromosome-level gecko genome reveals the dynamic sex chromosomes of Neotropical dwarf geckos (Sphaerodactylidae: Sphaerodactylus).</title>
        <authorList>
            <person name="Pinto B.J."/>
            <person name="Keating S.E."/>
            <person name="Gamble T."/>
        </authorList>
    </citation>
    <scope>NUCLEOTIDE SEQUENCE</scope>
    <source>
        <strain evidence="1">TG3544</strain>
    </source>
</reference>
<keyword evidence="2" id="KW-1185">Reference proteome</keyword>
<organism evidence="1 2">
    <name type="scientific">Sphaerodactylus townsendi</name>
    <dbReference type="NCBI Taxonomy" id="933632"/>
    <lineage>
        <taxon>Eukaryota</taxon>
        <taxon>Metazoa</taxon>
        <taxon>Chordata</taxon>
        <taxon>Craniata</taxon>
        <taxon>Vertebrata</taxon>
        <taxon>Euteleostomi</taxon>
        <taxon>Lepidosauria</taxon>
        <taxon>Squamata</taxon>
        <taxon>Bifurcata</taxon>
        <taxon>Gekkota</taxon>
        <taxon>Sphaerodactylidae</taxon>
        <taxon>Sphaerodactylus</taxon>
    </lineage>
</organism>
<evidence type="ECO:0000313" key="2">
    <source>
        <dbReference type="Proteomes" id="UP000827872"/>
    </source>
</evidence>
<accession>A0ACB8E9D2</accession>
<protein>
    <submittedName>
        <fullName evidence="1">Uncharacterized protein</fullName>
    </submittedName>
</protein>
<sequence length="252" mass="28044">MASKLTLFWFGLACRDTNMAHQTVQQSEPTPDPTTSCCERTPGAGDGFLHSVMGGIWMVLSIVLFLGICVFSAHIGLLCVALLVASVEVLFTSLIPSALPVLRFLLCALLLLFCLQWMSEILSQQFQTHEPLVETRMAHQRPLQWPPTPVPPTLRCQRRPPASEDGLLASFMGGVWMVLSIILLLGICAFTTYVGLLCVILLIDAVQVLFTHLIPSMLLILHFLLCALLLLFCLQWMSEILSQQFWTHKPLV</sequence>
<dbReference type="EMBL" id="CM037623">
    <property type="protein sequence ID" value="KAH7988930.1"/>
    <property type="molecule type" value="Genomic_DNA"/>
</dbReference>
<name>A0ACB8E9D2_9SAUR</name>
<proteinExistence type="predicted"/>
<gene>
    <name evidence="1" type="ORF">K3G42_023906</name>
</gene>
<comment type="caution">
    <text evidence="1">The sequence shown here is derived from an EMBL/GenBank/DDBJ whole genome shotgun (WGS) entry which is preliminary data.</text>
</comment>